<protein>
    <submittedName>
        <fullName evidence="1">Uncharacterized protein</fullName>
    </submittedName>
</protein>
<keyword evidence="2" id="KW-1185">Reference proteome</keyword>
<comment type="caution">
    <text evidence="1">The sequence shown here is derived from an EMBL/GenBank/DDBJ whole genome shotgun (WGS) entry which is preliminary data.</text>
</comment>
<accession>A0ACB7P8P3</accession>
<reference evidence="1 2" key="1">
    <citation type="journal article" date="2021" name="Nat. Commun.">
        <title>Genetic determinants of endophytism in the Arabidopsis root mycobiome.</title>
        <authorList>
            <person name="Mesny F."/>
            <person name="Miyauchi S."/>
            <person name="Thiergart T."/>
            <person name="Pickel B."/>
            <person name="Atanasova L."/>
            <person name="Karlsson M."/>
            <person name="Huettel B."/>
            <person name="Barry K.W."/>
            <person name="Haridas S."/>
            <person name="Chen C."/>
            <person name="Bauer D."/>
            <person name="Andreopoulos W."/>
            <person name="Pangilinan J."/>
            <person name="LaButti K."/>
            <person name="Riley R."/>
            <person name="Lipzen A."/>
            <person name="Clum A."/>
            <person name="Drula E."/>
            <person name="Henrissat B."/>
            <person name="Kohler A."/>
            <person name="Grigoriev I.V."/>
            <person name="Martin F.M."/>
            <person name="Hacquard S."/>
        </authorList>
    </citation>
    <scope>NUCLEOTIDE SEQUENCE [LARGE SCALE GENOMIC DNA]</scope>
    <source>
        <strain evidence="1 2">MPI-SDFR-AT-0079</strain>
    </source>
</reference>
<evidence type="ECO:0000313" key="1">
    <source>
        <dbReference type="EMBL" id="KAH6632599.1"/>
    </source>
</evidence>
<dbReference type="Proteomes" id="UP000724584">
    <property type="component" value="Unassembled WGS sequence"/>
</dbReference>
<organism evidence="1 2">
    <name type="scientific">Chaetomium tenue</name>
    <dbReference type="NCBI Taxonomy" id="1854479"/>
    <lineage>
        <taxon>Eukaryota</taxon>
        <taxon>Fungi</taxon>
        <taxon>Dikarya</taxon>
        <taxon>Ascomycota</taxon>
        <taxon>Pezizomycotina</taxon>
        <taxon>Sordariomycetes</taxon>
        <taxon>Sordariomycetidae</taxon>
        <taxon>Sordariales</taxon>
        <taxon>Chaetomiaceae</taxon>
        <taxon>Chaetomium</taxon>
    </lineage>
</organism>
<gene>
    <name evidence="1" type="ORF">F5144DRAFT_650871</name>
</gene>
<evidence type="ECO:0000313" key="2">
    <source>
        <dbReference type="Proteomes" id="UP000724584"/>
    </source>
</evidence>
<proteinExistence type="predicted"/>
<name>A0ACB7P8P3_9PEZI</name>
<dbReference type="EMBL" id="JAGIZQ010000004">
    <property type="protein sequence ID" value="KAH6632599.1"/>
    <property type="molecule type" value="Genomic_DNA"/>
</dbReference>
<sequence length="359" mass="38002">MAPPRIAPTWANLGIAALLSGMAWTQQETPQGPSIPLEYCSTVNTGDMVPLYYDWQSEGRCFGNCTSLKYALAIIQEKNCWCSNLIPNRADRKPLEDCQFPCPGYPTDYCGGDGVFAYLEAAGGNPTGTAPPGGSATKSPSSTSSTVRRTVTVSSSESSSVSSSSFSTSTTTSESVSKPPSVTTITVGGTVRTVTAPTEPTASNDSSVVENEGSSLQPGAIAGIVIGVVGGLAIIAAAVWFCFFRRRREEEGPNNGLGSPIRGGGSPGRMATPNSGEVSENRYAGTTGGSVAGTWDSQNKRRSHLMPVDPRLDPFATGIYPDQNRSRESFNSLQDNQDYSRRVHQPPRVLRAMNPDPDD</sequence>